<dbReference type="RefSeq" id="WP_138084887.1">
    <property type="nucleotide sequence ID" value="NZ_VAUV01000003.1"/>
</dbReference>
<dbReference type="AlphaFoldDB" id="A0A5R8KHT3"/>
<dbReference type="Gene3D" id="2.120.10.30">
    <property type="entry name" value="TolB, C-terminal domain"/>
    <property type="match status" value="1"/>
</dbReference>
<reference evidence="1 2" key="1">
    <citation type="submission" date="2019-05" db="EMBL/GenBank/DDBJ databases">
        <title>Verrucobacter flavum gen. nov., sp. nov. a new member of the family Verrucomicrobiaceae.</title>
        <authorList>
            <person name="Szuroczki S."/>
            <person name="Abbaszade G."/>
            <person name="Szabo A."/>
            <person name="Felfoldi T."/>
            <person name="Schumann P."/>
            <person name="Boka K."/>
            <person name="Keki Z."/>
            <person name="Toumi M."/>
            <person name="Toth E."/>
        </authorList>
    </citation>
    <scope>NUCLEOTIDE SEQUENCE [LARGE SCALE GENOMIC DNA]</scope>
    <source>
        <strain evidence="1 2">MG-N-17</strain>
    </source>
</reference>
<dbReference type="OrthoDB" id="188580at2"/>
<dbReference type="EMBL" id="VAUV01000003">
    <property type="protein sequence ID" value="TLD71883.1"/>
    <property type="molecule type" value="Genomic_DNA"/>
</dbReference>
<accession>A0A5R8KHT3</accession>
<sequence length="496" mass="53728">MSFLLRMALCVGVMGLCGCFPEQRFWWSPQGDRALVLVEDRLHLVEMDGELGEPLELGGDGGVVRSVAWLRDGTGFVCQRERLKKSWAEVKPMISQEELAAVDELLPSVLPLMEVAMEGTEAGSEDFLSGLVKGVGHRRLMAALMRSFEEKPDEVRGLLSGSTKGREILTGLEGKDAGYLVTEICTFRLDGWKVSEGEVLASGLLQLPVLPKVSPKHQAVAFLRIHEDEERASLEVVSLKGREALTVVEKASGAFDWMPDGEQLVFTATLGGDEGPLQTIQQVAVVQGNGELMKAAHERNPEGVMVAVKGADRLVEARVVATAILLHRPVLQVLPDGRVLFASQPAVLPAAGGELELDPRLFLISEDGKSVQKVETVPGGLPTDLGYVVASPDGQWVAVVESETDVVAVVEIATGKVELVSPPHSGWSCRTLPAWRTADELTFAAVDGKGKPKWWLWTEGHGVRCINEGWLDAATADWLKFEEAAVPAKGEEVLKR</sequence>
<evidence type="ECO:0008006" key="3">
    <source>
        <dbReference type="Google" id="ProtNLM"/>
    </source>
</evidence>
<evidence type="ECO:0000313" key="2">
    <source>
        <dbReference type="Proteomes" id="UP000306196"/>
    </source>
</evidence>
<protein>
    <recommendedName>
        <fullName evidence="3">WD40 repeat domain-containing protein</fullName>
    </recommendedName>
</protein>
<keyword evidence="2" id="KW-1185">Reference proteome</keyword>
<dbReference type="PROSITE" id="PS51257">
    <property type="entry name" value="PROKAR_LIPOPROTEIN"/>
    <property type="match status" value="1"/>
</dbReference>
<dbReference type="SUPFAM" id="SSF82171">
    <property type="entry name" value="DPP6 N-terminal domain-like"/>
    <property type="match status" value="1"/>
</dbReference>
<evidence type="ECO:0000313" key="1">
    <source>
        <dbReference type="EMBL" id="TLD71883.1"/>
    </source>
</evidence>
<dbReference type="InterPro" id="IPR011042">
    <property type="entry name" value="6-blade_b-propeller_TolB-like"/>
</dbReference>
<gene>
    <name evidence="1" type="ORF">FEM03_03925</name>
</gene>
<dbReference type="Proteomes" id="UP000306196">
    <property type="component" value="Unassembled WGS sequence"/>
</dbReference>
<comment type="caution">
    <text evidence="1">The sequence shown here is derived from an EMBL/GenBank/DDBJ whole genome shotgun (WGS) entry which is preliminary data.</text>
</comment>
<organism evidence="1 2">
    <name type="scientific">Phragmitibacter flavus</name>
    <dbReference type="NCBI Taxonomy" id="2576071"/>
    <lineage>
        <taxon>Bacteria</taxon>
        <taxon>Pseudomonadati</taxon>
        <taxon>Verrucomicrobiota</taxon>
        <taxon>Verrucomicrobiia</taxon>
        <taxon>Verrucomicrobiales</taxon>
        <taxon>Verrucomicrobiaceae</taxon>
        <taxon>Phragmitibacter</taxon>
    </lineage>
</organism>
<proteinExistence type="predicted"/>
<name>A0A5R8KHT3_9BACT</name>